<keyword evidence="4" id="KW-1185">Reference proteome</keyword>
<dbReference type="RefSeq" id="WP_184677134.1">
    <property type="nucleotide sequence ID" value="NZ_JACHGY010000001.1"/>
</dbReference>
<evidence type="ECO:0000313" key="3">
    <source>
        <dbReference type="EMBL" id="MBB6429561.1"/>
    </source>
</evidence>
<gene>
    <name evidence="3" type="ORF">HNQ40_001367</name>
</gene>
<dbReference type="AlphaFoldDB" id="A0A7X0H7I7"/>
<feature type="transmembrane region" description="Helical" evidence="2">
    <location>
        <begin position="95"/>
        <end position="114"/>
    </location>
</feature>
<name>A0A7X0H7I7_9BACT</name>
<protein>
    <submittedName>
        <fullName evidence="3">Uncharacterized protein</fullName>
    </submittedName>
</protein>
<feature type="transmembrane region" description="Helical" evidence="2">
    <location>
        <begin position="48"/>
        <end position="65"/>
    </location>
</feature>
<accession>A0A7X0H7I7</accession>
<keyword evidence="2" id="KW-1133">Transmembrane helix</keyword>
<feature type="region of interest" description="Disordered" evidence="1">
    <location>
        <begin position="1"/>
        <end position="26"/>
    </location>
</feature>
<dbReference type="EMBL" id="JACHGY010000001">
    <property type="protein sequence ID" value="MBB6429561.1"/>
    <property type="molecule type" value="Genomic_DNA"/>
</dbReference>
<keyword evidence="2" id="KW-0812">Transmembrane</keyword>
<proteinExistence type="predicted"/>
<feature type="transmembrane region" description="Helical" evidence="2">
    <location>
        <begin position="71"/>
        <end position="88"/>
    </location>
</feature>
<evidence type="ECO:0000313" key="4">
    <source>
        <dbReference type="Proteomes" id="UP000541810"/>
    </source>
</evidence>
<evidence type="ECO:0000256" key="1">
    <source>
        <dbReference type="SAM" id="MobiDB-lite"/>
    </source>
</evidence>
<dbReference type="Proteomes" id="UP000541810">
    <property type="component" value="Unassembled WGS sequence"/>
</dbReference>
<reference evidence="3 4" key="1">
    <citation type="submission" date="2020-08" db="EMBL/GenBank/DDBJ databases">
        <title>Genomic Encyclopedia of Type Strains, Phase IV (KMG-IV): sequencing the most valuable type-strain genomes for metagenomic binning, comparative biology and taxonomic classification.</title>
        <authorList>
            <person name="Goeker M."/>
        </authorList>
    </citation>
    <scope>NUCLEOTIDE SEQUENCE [LARGE SCALE GENOMIC DNA]</scope>
    <source>
        <strain evidence="3 4">DSM 103725</strain>
    </source>
</reference>
<evidence type="ECO:0000256" key="2">
    <source>
        <dbReference type="SAM" id="Phobius"/>
    </source>
</evidence>
<organism evidence="3 4">
    <name type="scientific">Algisphaera agarilytica</name>
    <dbReference type="NCBI Taxonomy" id="1385975"/>
    <lineage>
        <taxon>Bacteria</taxon>
        <taxon>Pseudomonadati</taxon>
        <taxon>Planctomycetota</taxon>
        <taxon>Phycisphaerae</taxon>
        <taxon>Phycisphaerales</taxon>
        <taxon>Phycisphaeraceae</taxon>
        <taxon>Algisphaera</taxon>
    </lineage>
</organism>
<sequence>MSLLRPPSPGKETPAPGLPPLPEVTNREETVDLDAMHGRAESMSRKRGLLFLSALLLGVLWGVAAEHFEVRWSWPIVLVGVFFGYAWSRVGQGSAGWAVGLTAGLYLVSAVAGFTMSRHFPSERIIQQNPAVLQAAVHLWMQENNELPELRGVGRLGDEAVGDLGDEVVTAFDIEQLVIAEAEALSPGEQREVLSWYYDQAGGRAGVERGRGWGAGLAACLWLGAGCWIAWRLGNRKEEIELE</sequence>
<comment type="caution">
    <text evidence="3">The sequence shown here is derived from an EMBL/GenBank/DDBJ whole genome shotgun (WGS) entry which is preliminary data.</text>
</comment>
<keyword evidence="2" id="KW-0472">Membrane</keyword>